<accession>A0A6S6R0G3</accession>
<sequence length="158" mass="18694">MKLFFRPIINHDFYMEIPESFDFMTDDIARIKYPSELRPHVIFTNEDASVDYKFSYVNQTLDEGLLDELIKQTKLNLRKIYTGIQFYDKDIFQVDGTKLGWFEFMSPAIDGSLYNIVFYTWINGQLLQGGFNCIYEDSVSWRPIVINSLRTIRKETVI</sequence>
<dbReference type="EMBL" id="AP023367">
    <property type="protein sequence ID" value="BCJ93042.1"/>
    <property type="molecule type" value="Genomic_DNA"/>
</dbReference>
<dbReference type="AlphaFoldDB" id="A0A6S6R0G3"/>
<name>A0A6S6R0G3_9FIRM</name>
<dbReference type="Proteomes" id="UP000515561">
    <property type="component" value="Chromosome"/>
</dbReference>
<evidence type="ECO:0000313" key="2">
    <source>
        <dbReference type="Proteomes" id="UP000515561"/>
    </source>
</evidence>
<proteinExistence type="predicted"/>
<reference evidence="1 2" key="1">
    <citation type="journal article" date="2016" name="Int. J. Syst. Evol. Microbiol.">
        <title>Descriptions of Anaerotaenia torta gen. nov., sp. nov. and Anaerocolumna cellulosilytica gen. nov., sp. nov. isolated from a methanogenic reactor of cattle waste.</title>
        <authorList>
            <person name="Uek A."/>
            <person name="Ohtaki Y."/>
            <person name="Kaku N."/>
            <person name="Ueki K."/>
        </authorList>
    </citation>
    <scope>NUCLEOTIDE SEQUENCE [LARGE SCALE GENOMIC DNA]</scope>
    <source>
        <strain evidence="1 2">SN021</strain>
    </source>
</reference>
<gene>
    <name evidence="1" type="ORF">acsn021_06110</name>
</gene>
<protein>
    <submittedName>
        <fullName evidence="1">Uncharacterized protein</fullName>
    </submittedName>
</protein>
<keyword evidence="2" id="KW-1185">Reference proteome</keyword>
<evidence type="ECO:0000313" key="1">
    <source>
        <dbReference type="EMBL" id="BCJ93042.1"/>
    </source>
</evidence>
<dbReference type="RefSeq" id="WP_184095341.1">
    <property type="nucleotide sequence ID" value="NZ_AP023367.1"/>
</dbReference>
<organism evidence="1 2">
    <name type="scientific">Anaerocolumna cellulosilytica</name>
    <dbReference type="NCBI Taxonomy" id="433286"/>
    <lineage>
        <taxon>Bacteria</taxon>
        <taxon>Bacillati</taxon>
        <taxon>Bacillota</taxon>
        <taxon>Clostridia</taxon>
        <taxon>Lachnospirales</taxon>
        <taxon>Lachnospiraceae</taxon>
        <taxon>Anaerocolumna</taxon>
    </lineage>
</organism>
<dbReference type="KEGG" id="acel:acsn021_06110"/>